<protein>
    <recommendedName>
        <fullName evidence="6">HTH tetR-type domain-containing protein</fullName>
    </recommendedName>
</protein>
<dbReference type="RefSeq" id="WP_345435289.1">
    <property type="nucleotide sequence ID" value="NZ_BAABHK010000010.1"/>
</dbReference>
<evidence type="ECO:0000313" key="8">
    <source>
        <dbReference type="Proteomes" id="UP001501442"/>
    </source>
</evidence>
<dbReference type="InterPro" id="IPR036271">
    <property type="entry name" value="Tet_transcr_reg_TetR-rel_C_sf"/>
</dbReference>
<dbReference type="Proteomes" id="UP001501442">
    <property type="component" value="Unassembled WGS sequence"/>
</dbReference>
<keyword evidence="3" id="KW-0804">Transcription</keyword>
<name>A0ABP8UHH2_9ACTN</name>
<proteinExistence type="predicted"/>
<dbReference type="InterPro" id="IPR050109">
    <property type="entry name" value="HTH-type_TetR-like_transc_reg"/>
</dbReference>
<comment type="caution">
    <text evidence="7">The sequence shown here is derived from an EMBL/GenBank/DDBJ whole genome shotgun (WGS) entry which is preliminary data.</text>
</comment>
<dbReference type="SUPFAM" id="SSF48498">
    <property type="entry name" value="Tetracyclin repressor-like, C-terminal domain"/>
    <property type="match status" value="1"/>
</dbReference>
<keyword evidence="2 4" id="KW-0238">DNA-binding</keyword>
<dbReference type="PRINTS" id="PR00455">
    <property type="entry name" value="HTHTETR"/>
</dbReference>
<dbReference type="InterPro" id="IPR009057">
    <property type="entry name" value="Homeodomain-like_sf"/>
</dbReference>
<keyword evidence="1" id="KW-0805">Transcription regulation</keyword>
<evidence type="ECO:0000256" key="4">
    <source>
        <dbReference type="PROSITE-ProRule" id="PRU00335"/>
    </source>
</evidence>
<feature type="region of interest" description="Disordered" evidence="5">
    <location>
        <begin position="1"/>
        <end position="20"/>
    </location>
</feature>
<evidence type="ECO:0000259" key="6">
    <source>
        <dbReference type="PROSITE" id="PS50977"/>
    </source>
</evidence>
<sequence length="208" mass="22881">MTTKARPEPSASKKRRERERREMRARLLDAARGIAAEEGWNAVTIRRIAGKLEYTAPVLYQHFSSKEELLVELMMVGFAELAEQLRLAAEGPPEGRLAAMAEAYWAFAFASPELYKAMNGMDGVPFGTAETPQEAKNAFRVFRIALQGIAEARGAELADPPGAVDTLWAYLHGCVSLAMAGRIADGPERARTLMLNALEPMFAAQLRD</sequence>
<accession>A0ABP8UHH2</accession>
<evidence type="ECO:0000256" key="2">
    <source>
        <dbReference type="ARBA" id="ARBA00023125"/>
    </source>
</evidence>
<evidence type="ECO:0000256" key="3">
    <source>
        <dbReference type="ARBA" id="ARBA00023163"/>
    </source>
</evidence>
<dbReference type="PROSITE" id="PS50977">
    <property type="entry name" value="HTH_TETR_2"/>
    <property type="match status" value="1"/>
</dbReference>
<dbReference type="InterPro" id="IPR025996">
    <property type="entry name" value="MT1864/Rv1816-like_C"/>
</dbReference>
<dbReference type="EMBL" id="BAABHK010000010">
    <property type="protein sequence ID" value="GAA4632304.1"/>
    <property type="molecule type" value="Genomic_DNA"/>
</dbReference>
<dbReference type="InterPro" id="IPR001647">
    <property type="entry name" value="HTH_TetR"/>
</dbReference>
<feature type="DNA-binding region" description="H-T-H motif" evidence="4">
    <location>
        <begin position="44"/>
        <end position="63"/>
    </location>
</feature>
<gene>
    <name evidence="7" type="ORF">GCM10023196_065180</name>
</gene>
<dbReference type="Pfam" id="PF00440">
    <property type="entry name" value="TetR_N"/>
    <property type="match status" value="1"/>
</dbReference>
<organism evidence="7 8">
    <name type="scientific">Actinoallomurus vinaceus</name>
    <dbReference type="NCBI Taxonomy" id="1080074"/>
    <lineage>
        <taxon>Bacteria</taxon>
        <taxon>Bacillati</taxon>
        <taxon>Actinomycetota</taxon>
        <taxon>Actinomycetes</taxon>
        <taxon>Streptosporangiales</taxon>
        <taxon>Thermomonosporaceae</taxon>
        <taxon>Actinoallomurus</taxon>
    </lineage>
</organism>
<dbReference type="Pfam" id="PF13305">
    <property type="entry name" value="TetR_C_33"/>
    <property type="match status" value="1"/>
</dbReference>
<feature type="domain" description="HTH tetR-type" evidence="6">
    <location>
        <begin position="21"/>
        <end position="81"/>
    </location>
</feature>
<keyword evidence="8" id="KW-1185">Reference proteome</keyword>
<dbReference type="Gene3D" id="1.10.357.10">
    <property type="entry name" value="Tetracycline Repressor, domain 2"/>
    <property type="match status" value="1"/>
</dbReference>
<dbReference type="PANTHER" id="PTHR30055">
    <property type="entry name" value="HTH-TYPE TRANSCRIPTIONAL REGULATOR RUTR"/>
    <property type="match status" value="1"/>
</dbReference>
<dbReference type="SUPFAM" id="SSF46689">
    <property type="entry name" value="Homeodomain-like"/>
    <property type="match status" value="1"/>
</dbReference>
<evidence type="ECO:0000256" key="5">
    <source>
        <dbReference type="SAM" id="MobiDB-lite"/>
    </source>
</evidence>
<evidence type="ECO:0000313" key="7">
    <source>
        <dbReference type="EMBL" id="GAA4632304.1"/>
    </source>
</evidence>
<dbReference type="PANTHER" id="PTHR30055:SF234">
    <property type="entry name" value="HTH-TYPE TRANSCRIPTIONAL REGULATOR BETI"/>
    <property type="match status" value="1"/>
</dbReference>
<reference evidence="8" key="1">
    <citation type="journal article" date="2019" name="Int. J. Syst. Evol. Microbiol.">
        <title>The Global Catalogue of Microorganisms (GCM) 10K type strain sequencing project: providing services to taxonomists for standard genome sequencing and annotation.</title>
        <authorList>
            <consortium name="The Broad Institute Genomics Platform"/>
            <consortium name="The Broad Institute Genome Sequencing Center for Infectious Disease"/>
            <person name="Wu L."/>
            <person name="Ma J."/>
        </authorList>
    </citation>
    <scope>NUCLEOTIDE SEQUENCE [LARGE SCALE GENOMIC DNA]</scope>
    <source>
        <strain evidence="8">JCM 17939</strain>
    </source>
</reference>
<evidence type="ECO:0000256" key="1">
    <source>
        <dbReference type="ARBA" id="ARBA00023015"/>
    </source>
</evidence>